<dbReference type="RefSeq" id="WP_038527956.1">
    <property type="nucleotide sequence ID" value="NZ_HG315671.1"/>
</dbReference>
<keyword evidence="1" id="KW-0732">Signal</keyword>
<feature type="chain" id="PRO_5004590924" description="Outer membrane protein beta-barrel domain-containing protein" evidence="1">
    <location>
        <begin position="23"/>
        <end position="194"/>
    </location>
</feature>
<dbReference type="STRING" id="1347342.BN863_8900"/>
<gene>
    <name evidence="3" type="ORF">BN863_8900</name>
</gene>
<evidence type="ECO:0000313" key="3">
    <source>
        <dbReference type="EMBL" id="CDF78602.1"/>
    </source>
</evidence>
<dbReference type="OrthoDB" id="1431594at2"/>
<reference evidence="3 4" key="1">
    <citation type="journal article" date="2013" name="Appl. Environ. Microbiol.">
        <title>The genome of the alga-associated marine flavobacterium Formosa agariphila KMM 3901T reveals a broad potential for degradation of algal polysaccharides.</title>
        <authorList>
            <person name="Mann A.J."/>
            <person name="Hahnke R.L."/>
            <person name="Huang S."/>
            <person name="Werner J."/>
            <person name="Xing P."/>
            <person name="Barbeyron T."/>
            <person name="Huettel B."/>
            <person name="Stueber K."/>
            <person name="Reinhardt R."/>
            <person name="Harder J."/>
            <person name="Gloeckner F.O."/>
            <person name="Amann R.I."/>
            <person name="Teeling H."/>
        </authorList>
    </citation>
    <scope>NUCLEOTIDE SEQUENCE [LARGE SCALE GENOMIC DNA]</scope>
    <source>
        <strain evidence="4">DSM 15362 / KCTC 12365 / LMG 23005 / KMM 3901</strain>
    </source>
</reference>
<evidence type="ECO:0000313" key="4">
    <source>
        <dbReference type="Proteomes" id="UP000016160"/>
    </source>
</evidence>
<feature type="signal peptide" evidence="1">
    <location>
        <begin position="1"/>
        <end position="22"/>
    </location>
</feature>
<keyword evidence="4" id="KW-1185">Reference proteome</keyword>
<proteinExistence type="predicted"/>
<dbReference type="Pfam" id="PF13568">
    <property type="entry name" value="OMP_b-brl_2"/>
    <property type="match status" value="1"/>
</dbReference>
<evidence type="ECO:0000259" key="2">
    <source>
        <dbReference type="Pfam" id="PF13568"/>
    </source>
</evidence>
<dbReference type="Proteomes" id="UP000016160">
    <property type="component" value="Chromosome"/>
</dbReference>
<feature type="domain" description="Outer membrane protein beta-barrel" evidence="2">
    <location>
        <begin position="21"/>
        <end position="163"/>
    </location>
</feature>
<evidence type="ECO:0000256" key="1">
    <source>
        <dbReference type="SAM" id="SignalP"/>
    </source>
</evidence>
<dbReference type="HOGENOM" id="CLU_082049_5_0_10"/>
<name>T2KIA4_FORAG</name>
<dbReference type="eggNOG" id="COG3637">
    <property type="taxonomic scope" value="Bacteria"/>
</dbReference>
<organism evidence="3 4">
    <name type="scientific">Formosa agariphila (strain DSM 15362 / KCTC 12365 / LMG 23005 / KMM 3901 / M-2Alg 35-1)</name>
    <dbReference type="NCBI Taxonomy" id="1347342"/>
    <lineage>
        <taxon>Bacteria</taxon>
        <taxon>Pseudomonadati</taxon>
        <taxon>Bacteroidota</taxon>
        <taxon>Flavobacteriia</taxon>
        <taxon>Flavobacteriales</taxon>
        <taxon>Flavobacteriaceae</taxon>
        <taxon>Formosa</taxon>
    </lineage>
</organism>
<dbReference type="PATRIC" id="fig|1347342.6.peg.899"/>
<dbReference type="EMBL" id="HG315671">
    <property type="protein sequence ID" value="CDF78602.1"/>
    <property type="molecule type" value="Genomic_DNA"/>
</dbReference>
<sequence length="194" mass="21350">MKKLILILSVVVGAIQLTSAQAGSGFGIKGGLNYSSNGNYISSIGEQIKHPDRNVGFHLGVFGKFGSKIYLKTEAMYTQTNSSYNHKDFLVQKVDAPVLVGFRLIGPLSVFAGPAFQLIIDSKLDDVKAEDRSEDITMGLNFGFAVNIRRIGIDLRYERGFNDYEMRFITNNGLDVATVDARSDQLILSVSFKL</sequence>
<accession>T2KIA4</accession>
<dbReference type="InterPro" id="IPR025665">
    <property type="entry name" value="Beta-barrel_OMP_2"/>
</dbReference>
<dbReference type="AlphaFoldDB" id="T2KIA4"/>
<protein>
    <recommendedName>
        <fullName evidence="2">Outer membrane protein beta-barrel domain-containing protein</fullName>
    </recommendedName>
</protein>